<dbReference type="PROSITE" id="PS50109">
    <property type="entry name" value="HIS_KIN"/>
    <property type="match status" value="1"/>
</dbReference>
<protein>
    <recommendedName>
        <fullName evidence="2">histidine kinase</fullName>
        <ecNumber evidence="2">2.7.13.3</ecNumber>
    </recommendedName>
</protein>
<dbReference type="InterPro" id="IPR003018">
    <property type="entry name" value="GAF"/>
</dbReference>
<dbReference type="InterPro" id="IPR036890">
    <property type="entry name" value="HATPase_C_sf"/>
</dbReference>
<dbReference type="InterPro" id="IPR041664">
    <property type="entry name" value="AAA_16"/>
</dbReference>
<dbReference type="CDD" id="cd14014">
    <property type="entry name" value="STKc_PknB_like"/>
    <property type="match status" value="1"/>
</dbReference>
<dbReference type="PROSITE" id="PS50011">
    <property type="entry name" value="PROTEIN_KINASE_DOM"/>
    <property type="match status" value="1"/>
</dbReference>
<feature type="domain" description="Histidine kinase" evidence="6">
    <location>
        <begin position="1541"/>
        <end position="1787"/>
    </location>
</feature>
<dbReference type="Pfam" id="PF00069">
    <property type="entry name" value="Pkinase"/>
    <property type="match status" value="1"/>
</dbReference>
<reference evidence="7 8" key="1">
    <citation type="submission" date="2013-05" db="EMBL/GenBank/DDBJ databases">
        <title>Genome assembly of Chondromyces apiculatus DSM 436.</title>
        <authorList>
            <person name="Sharma G."/>
            <person name="Khatri I."/>
            <person name="Kaur C."/>
            <person name="Mayilraj S."/>
            <person name="Subramanian S."/>
        </authorList>
    </citation>
    <scope>NUCLEOTIDE SEQUENCE [LARGE SCALE GENOMIC DNA]</scope>
    <source>
        <strain evidence="7 8">DSM 436</strain>
    </source>
</reference>
<proteinExistence type="predicted"/>
<dbReference type="GO" id="GO:0000155">
    <property type="term" value="F:phosphorelay sensor kinase activity"/>
    <property type="evidence" value="ECO:0007669"/>
    <property type="project" value="InterPro"/>
</dbReference>
<dbReference type="Gene3D" id="1.10.287.130">
    <property type="match status" value="1"/>
</dbReference>
<dbReference type="SUPFAM" id="SSF47384">
    <property type="entry name" value="Homodimeric domain of signal transducing histidine kinase"/>
    <property type="match status" value="1"/>
</dbReference>
<dbReference type="SUPFAM" id="SSF56112">
    <property type="entry name" value="Protein kinase-like (PK-like)"/>
    <property type="match status" value="1"/>
</dbReference>
<dbReference type="SMART" id="SM00388">
    <property type="entry name" value="HisKA"/>
    <property type="match status" value="1"/>
</dbReference>
<dbReference type="OrthoDB" id="5476122at2"/>
<feature type="coiled-coil region" evidence="4">
    <location>
        <begin position="1491"/>
        <end position="1525"/>
    </location>
</feature>
<keyword evidence="3" id="KW-0597">Phosphoprotein</keyword>
<dbReference type="SUPFAM" id="SSF55874">
    <property type="entry name" value="ATPase domain of HSP90 chaperone/DNA topoisomerase II/histidine kinase"/>
    <property type="match status" value="1"/>
</dbReference>
<evidence type="ECO:0000313" key="7">
    <source>
        <dbReference type="EMBL" id="EYF00548.1"/>
    </source>
</evidence>
<comment type="caution">
    <text evidence="7">The sequence shown here is derived from an EMBL/GenBank/DDBJ whole genome shotgun (WGS) entry which is preliminary data.</text>
</comment>
<comment type="catalytic activity">
    <reaction evidence="1">
        <text>ATP + protein L-histidine = ADP + protein N-phospho-L-histidine.</text>
        <dbReference type="EC" id="2.7.13.3"/>
    </reaction>
</comment>
<dbReference type="Gene3D" id="3.30.565.10">
    <property type="entry name" value="Histidine kinase-like ATPase, C-terminal domain"/>
    <property type="match status" value="1"/>
</dbReference>
<dbReference type="PRINTS" id="PR00344">
    <property type="entry name" value="BCTRLSENSOR"/>
</dbReference>
<dbReference type="InterPro" id="IPR036097">
    <property type="entry name" value="HisK_dim/P_sf"/>
</dbReference>
<dbReference type="CDD" id="cd00082">
    <property type="entry name" value="HisKA"/>
    <property type="match status" value="1"/>
</dbReference>
<dbReference type="InterPro" id="IPR003661">
    <property type="entry name" value="HisK_dim/P_dom"/>
</dbReference>
<dbReference type="SMART" id="SM00387">
    <property type="entry name" value="HATPase_c"/>
    <property type="match status" value="1"/>
</dbReference>
<evidence type="ECO:0000259" key="6">
    <source>
        <dbReference type="PROSITE" id="PS50109"/>
    </source>
</evidence>
<dbReference type="InterPro" id="IPR029016">
    <property type="entry name" value="GAF-like_dom_sf"/>
</dbReference>
<dbReference type="Pfam" id="PF13191">
    <property type="entry name" value="AAA_16"/>
    <property type="match status" value="1"/>
</dbReference>
<organism evidence="7 8">
    <name type="scientific">Chondromyces apiculatus DSM 436</name>
    <dbReference type="NCBI Taxonomy" id="1192034"/>
    <lineage>
        <taxon>Bacteria</taxon>
        <taxon>Pseudomonadati</taxon>
        <taxon>Myxococcota</taxon>
        <taxon>Polyangia</taxon>
        <taxon>Polyangiales</taxon>
        <taxon>Polyangiaceae</taxon>
        <taxon>Chondromyces</taxon>
    </lineage>
</organism>
<dbReference type="InterPro" id="IPR004358">
    <property type="entry name" value="Sig_transdc_His_kin-like_C"/>
</dbReference>
<evidence type="ECO:0000256" key="3">
    <source>
        <dbReference type="ARBA" id="ARBA00022553"/>
    </source>
</evidence>
<gene>
    <name evidence="7" type="ORF">CAP_0477</name>
</gene>
<evidence type="ECO:0000259" key="5">
    <source>
        <dbReference type="PROSITE" id="PS50011"/>
    </source>
</evidence>
<dbReference type="SUPFAM" id="SSF52540">
    <property type="entry name" value="P-loop containing nucleoside triphosphate hydrolases"/>
    <property type="match status" value="1"/>
</dbReference>
<dbReference type="InterPro" id="IPR003594">
    <property type="entry name" value="HATPase_dom"/>
</dbReference>
<dbReference type="Gene3D" id="3.30.450.40">
    <property type="match status" value="1"/>
</dbReference>
<name>A0A017SUB6_9BACT</name>
<dbReference type="SUPFAM" id="SSF55781">
    <property type="entry name" value="GAF domain-like"/>
    <property type="match status" value="1"/>
</dbReference>
<dbReference type="InterPro" id="IPR000719">
    <property type="entry name" value="Prot_kinase_dom"/>
</dbReference>
<dbReference type="InterPro" id="IPR011009">
    <property type="entry name" value="Kinase-like_dom_sf"/>
</dbReference>
<dbReference type="Pfam" id="PF01590">
    <property type="entry name" value="GAF"/>
    <property type="match status" value="1"/>
</dbReference>
<sequence length="1789" mass="196076">MDNITTEYEFGARIHAGHRSVVYRARSRKDGTPVVIKIQQEHPTADDVARWRREYESTRAVASDGIIGCLGLAWYKNRPALILEDCGAESLQAYMAAHPLDLTDVLSIGIQVARALGEVHKRRIIHKDVNPSNIAIQPETRRIRLIDFSISTTLPRESPSVRNPNVLEGTLRYISPEQTGRMNRAVDYRADFYSLGVTLYEMLTGAVPFQAADPMELVHCHIARAPIPPHVVRPAIPEAVSAIVLKLLAKMAEDRYQSAHGLVADLSECLAQHREHGRIDGFVPGRHDVPDRFQIPQKLYGREPQIADLMATFDRVCDGKAEVVLVAGYSGIGKSALVNEIQRPVVGRRGYFISGKFDQLKRNIPYAPIIEAFQDLMRQLMAENEASFAAWKARLEAALGTNAPVLAEMIPAVELLLGKQPPPSPLPPTESQNRFNFVFQSFVRAFAANEHPLILFLDDLQWADVPSLKLIQLLMSDADFRHLCIIGAYRDNEVGSAHPLLATTEAIQQAGTRVTTITLSPLDLGSVVSFVAEMFRCGTERATPLAALLLTKTQGNPFFLGQLLESLHQEGLVTLDETRSAARWDLDAIRARALSGDVIDLMVGKIHKLSPGAQEALELAACIGNHFDLHTLAVVHEHPPAATAAHLWEAFEEGLLLPIGEAHQVAVAARLAEPGDEVPAASFKFLHDRVQQAAYSLIEDARKPDVHLGLGRLLTASTPESALDEAVFAIVNQYQLGIERLTSRDERLAVARLSLLAGRKAKTSAAFEPALRYFDTGVRLLPEDAFDDHYDLAFSLQLESTITEYLNANLDQAEPLTEAALARARNVVDKVKVLEVRMLFEHARNEFPKMIRTGLDALELLGVSLPYSPTQEHLGAALQKNHALLAGRSIESLIDLPEMEDPIQLVVMRLLAGLGAAAYTANPLLYLLLCCEASGVCLQHGNSRYSPVAYVTYGTLHAGVLNDLVSADAYATLAIKLLDKFQAREAASEVYLLRNVVIRPWTIHIRDTLPELREAVQWGLETGDLLHAGQAAVNFCTHPLIAGEPLESLVVDQARYIDLVTAHKHEFSRLFASIPGQLVLNLLGRAEDPLRLVGTRINEDVVLPALHAAQNVSTLCLFYTCKAMLAYLLGDHAEAARASASAKEHRAGLMGHPVVILHNLYHSLSLLALAPDASAEDRAAYLETVAQNQAELGQWAKGAPVNFDHRLALVEAERLRVLGRPMEALAEYEKAMRGAAERGFLHEEAISLERCAGLCRSLGWDHGADAYLADALFAYTRWGAFAKVAQLERLHPSLLSPLSSARPVSSREVMTITSTGTDSQANSTLELGAVMKAARAINGEIVLERLLTALMRIIVENAGAQRGFLLLERDGKLRIETEWAPDGDAVIVRHGAPLESEEGISTAIVAYTKRTGESVVLHDAANEGLFTRDPYVASRRPRSVLCVPLVNQGKVIAVIYLENNLTAGAFTDDRIEVLRLLSAQASLSLHNATLYATLEHKVQERTSQLAEKNRELATTLDQLKATQQQLVTQGKLASLGALTAGIAHELRNPLNFIQNFAELSGELSDQISDGVTDQRDRLSAEARDDLAELLTSLKQVVQKIGEHGKKANGIINSMLLHARDAPGLREEVDLHALVSESIRLATVGMPGKDPAFRVRVETVFDEAMPSFEAVGPDLTRVFINIINNACYAMQEKWRGAPPGYVPTLTVRTAHHRDRIEVHVHDNGTGIAPEVAGNIYNPFFTTKPPGEGTGLGLSLSQDIVVRGHGGELRMETSRGEFTEFTVSLPRRATP</sequence>
<evidence type="ECO:0000256" key="4">
    <source>
        <dbReference type="SAM" id="Coils"/>
    </source>
</evidence>
<dbReference type="InterPro" id="IPR027417">
    <property type="entry name" value="P-loop_NTPase"/>
</dbReference>
<dbReference type="PANTHER" id="PTHR43642">
    <property type="entry name" value="HYBRID SIGNAL TRANSDUCTION HISTIDINE KINASE G"/>
    <property type="match status" value="1"/>
</dbReference>
<feature type="domain" description="Protein kinase" evidence="5">
    <location>
        <begin position="8"/>
        <end position="279"/>
    </location>
</feature>
<evidence type="ECO:0000313" key="8">
    <source>
        <dbReference type="Proteomes" id="UP000019678"/>
    </source>
</evidence>
<dbReference type="EC" id="2.7.13.3" evidence="2"/>
<accession>A0A017SUB6</accession>
<dbReference type="Pfam" id="PF00512">
    <property type="entry name" value="HisKA"/>
    <property type="match status" value="1"/>
</dbReference>
<dbReference type="RefSeq" id="WP_044251000.1">
    <property type="nucleotide sequence ID" value="NZ_ASRX01000106.1"/>
</dbReference>
<dbReference type="eggNOG" id="COG3899">
    <property type="taxonomic scope" value="Bacteria"/>
</dbReference>
<evidence type="ECO:0000256" key="1">
    <source>
        <dbReference type="ARBA" id="ARBA00000085"/>
    </source>
</evidence>
<dbReference type="SMART" id="SM00065">
    <property type="entry name" value="GAF"/>
    <property type="match status" value="1"/>
</dbReference>
<dbReference type="InterPro" id="IPR053159">
    <property type="entry name" value="Hybrid_Histidine_Kinase"/>
</dbReference>
<dbReference type="Proteomes" id="UP000019678">
    <property type="component" value="Unassembled WGS sequence"/>
</dbReference>
<dbReference type="PANTHER" id="PTHR43642:SF1">
    <property type="entry name" value="HYBRID SIGNAL TRANSDUCTION HISTIDINE KINASE G"/>
    <property type="match status" value="1"/>
</dbReference>
<dbReference type="Gene3D" id="3.40.50.300">
    <property type="entry name" value="P-loop containing nucleotide triphosphate hydrolases"/>
    <property type="match status" value="1"/>
</dbReference>
<dbReference type="InterPro" id="IPR005467">
    <property type="entry name" value="His_kinase_dom"/>
</dbReference>
<keyword evidence="4" id="KW-0175">Coiled coil</keyword>
<dbReference type="STRING" id="1192034.CAP_0477"/>
<evidence type="ECO:0000256" key="2">
    <source>
        <dbReference type="ARBA" id="ARBA00012438"/>
    </source>
</evidence>
<keyword evidence="8" id="KW-1185">Reference proteome</keyword>
<dbReference type="eggNOG" id="COG4191">
    <property type="taxonomic scope" value="Bacteria"/>
</dbReference>
<dbReference type="Gene3D" id="1.10.510.10">
    <property type="entry name" value="Transferase(Phosphotransferase) domain 1"/>
    <property type="match status" value="1"/>
</dbReference>
<dbReference type="GO" id="GO:0005524">
    <property type="term" value="F:ATP binding"/>
    <property type="evidence" value="ECO:0007669"/>
    <property type="project" value="InterPro"/>
</dbReference>
<dbReference type="eggNOG" id="COG0515">
    <property type="taxonomic scope" value="Bacteria"/>
</dbReference>
<dbReference type="EMBL" id="ASRX01000106">
    <property type="protein sequence ID" value="EYF00548.1"/>
    <property type="molecule type" value="Genomic_DNA"/>
</dbReference>
<dbReference type="Pfam" id="PF02518">
    <property type="entry name" value="HATPase_c"/>
    <property type="match status" value="1"/>
</dbReference>